<dbReference type="AlphaFoldDB" id="A0A148KLL6"/>
<proteinExistence type="predicted"/>
<gene>
    <name evidence="2" type="ORF">AX660_01200</name>
</gene>
<keyword evidence="1" id="KW-0472">Membrane</keyword>
<keyword evidence="1" id="KW-0812">Transmembrane</keyword>
<dbReference type="Proteomes" id="UP000070299">
    <property type="component" value="Unassembled WGS sequence"/>
</dbReference>
<keyword evidence="3" id="KW-1185">Reference proteome</keyword>
<feature type="transmembrane region" description="Helical" evidence="1">
    <location>
        <begin position="35"/>
        <end position="53"/>
    </location>
</feature>
<reference evidence="3" key="1">
    <citation type="submission" date="2016-02" db="EMBL/GenBank/DDBJ databases">
        <authorList>
            <person name="Schultz-Johansen M."/>
            <person name="Glaring M.A."/>
            <person name="Bech P.K."/>
            <person name="Stougaard P."/>
        </authorList>
    </citation>
    <scope>NUCLEOTIDE SEQUENCE [LARGE SCALE GENOMIC DNA]</scope>
    <source>
        <strain evidence="3">S66</strain>
    </source>
</reference>
<accession>A0A148KLL6</accession>
<evidence type="ECO:0000313" key="3">
    <source>
        <dbReference type="Proteomes" id="UP000070299"/>
    </source>
</evidence>
<dbReference type="EMBL" id="LSNE01000014">
    <property type="protein sequence ID" value="KXI27213.1"/>
    <property type="molecule type" value="Genomic_DNA"/>
</dbReference>
<evidence type="ECO:0000313" key="2">
    <source>
        <dbReference type="EMBL" id="KXI27213.1"/>
    </source>
</evidence>
<protein>
    <submittedName>
        <fullName evidence="2">Uncharacterized protein</fullName>
    </submittedName>
</protein>
<feature type="transmembrane region" description="Helical" evidence="1">
    <location>
        <begin position="7"/>
        <end position="29"/>
    </location>
</feature>
<sequence length="66" mass="7132">MDKRNTKFGYVAGMATSAALLANDLVIFGNLNLNTVSIVMLVSVFSICLLGYVKSSKKDKEQNDCA</sequence>
<keyword evidence="1" id="KW-1133">Transmembrane helix</keyword>
<name>A0A148KLL6_9ALTE</name>
<dbReference type="RefSeq" id="WP_068381255.1">
    <property type="nucleotide sequence ID" value="NZ_LSNE01000014.1"/>
</dbReference>
<evidence type="ECO:0000256" key="1">
    <source>
        <dbReference type="SAM" id="Phobius"/>
    </source>
</evidence>
<organism evidence="2 3">
    <name type="scientific">Paraglaciecola hydrolytica</name>
    <dbReference type="NCBI Taxonomy" id="1799789"/>
    <lineage>
        <taxon>Bacteria</taxon>
        <taxon>Pseudomonadati</taxon>
        <taxon>Pseudomonadota</taxon>
        <taxon>Gammaproteobacteria</taxon>
        <taxon>Alteromonadales</taxon>
        <taxon>Alteromonadaceae</taxon>
        <taxon>Paraglaciecola</taxon>
    </lineage>
</organism>
<comment type="caution">
    <text evidence="2">The sequence shown here is derived from an EMBL/GenBank/DDBJ whole genome shotgun (WGS) entry which is preliminary data.</text>
</comment>